<feature type="binding site" evidence="9">
    <location>
        <position position="532"/>
    </location>
    <ligand>
        <name>Zn(2+)</name>
        <dbReference type="ChEBI" id="CHEBI:29105"/>
        <label>2</label>
    </ligand>
</feature>
<feature type="site" description="Histone H3K4me3 binding" evidence="8">
    <location>
        <position position="499"/>
    </location>
</feature>
<feature type="compositionally biased region" description="Low complexity" evidence="12">
    <location>
        <begin position="279"/>
        <end position="291"/>
    </location>
</feature>
<dbReference type="GO" id="GO:0006325">
    <property type="term" value="P:chromatin organization"/>
    <property type="evidence" value="ECO:0007669"/>
    <property type="project" value="UniProtKB-KW"/>
</dbReference>
<reference evidence="14 15" key="1">
    <citation type="journal article" date="2018" name="Mol. Biol. Evol.">
        <title>Broad Genomic Sampling Reveals a Smut Pathogenic Ancestry of the Fungal Clade Ustilaginomycotina.</title>
        <authorList>
            <person name="Kijpornyongpan T."/>
            <person name="Mondo S.J."/>
            <person name="Barry K."/>
            <person name="Sandor L."/>
            <person name="Lee J."/>
            <person name="Lipzen A."/>
            <person name="Pangilinan J."/>
            <person name="LaButti K."/>
            <person name="Hainaut M."/>
            <person name="Henrissat B."/>
            <person name="Grigoriev I.V."/>
            <person name="Spatafora J.W."/>
            <person name="Aime M.C."/>
        </authorList>
    </citation>
    <scope>NUCLEOTIDE SEQUENCE [LARGE SCALE GENOMIC DNA]</scope>
    <source>
        <strain evidence="14 15">MCA 4658</strain>
    </source>
</reference>
<evidence type="ECO:0000256" key="10">
    <source>
        <dbReference type="PROSITE-ProRule" id="PRU00146"/>
    </source>
</evidence>
<dbReference type="InterPro" id="IPR011011">
    <property type="entry name" value="Znf_FYVE_PHD"/>
</dbReference>
<dbReference type="Proteomes" id="UP000245783">
    <property type="component" value="Unassembled WGS sequence"/>
</dbReference>
<feature type="binding site" evidence="9">
    <location>
        <position position="491"/>
    </location>
    <ligand>
        <name>Zn(2+)</name>
        <dbReference type="ChEBI" id="CHEBI:29105"/>
        <label>1</label>
    </ligand>
</feature>
<dbReference type="SMART" id="SM01408">
    <property type="entry name" value="ING"/>
    <property type="match status" value="1"/>
</dbReference>
<dbReference type="PANTHER" id="PTHR10333">
    <property type="entry name" value="INHIBITOR OF GROWTH PROTEIN"/>
    <property type="match status" value="1"/>
</dbReference>
<keyword evidence="3 9" id="KW-0479">Metal-binding</keyword>
<feature type="domain" description="PHD-type" evidence="13">
    <location>
        <begin position="486"/>
        <end position="535"/>
    </location>
</feature>
<evidence type="ECO:0000256" key="11">
    <source>
        <dbReference type="RuleBase" id="RU361213"/>
    </source>
</evidence>
<feature type="compositionally biased region" description="Basic and acidic residues" evidence="12">
    <location>
        <begin position="366"/>
        <end position="376"/>
    </location>
</feature>
<feature type="binding site" evidence="9">
    <location>
        <position position="529"/>
    </location>
    <ligand>
        <name>Zn(2+)</name>
        <dbReference type="ChEBI" id="CHEBI:29105"/>
        <label>2</label>
    </ligand>
</feature>
<dbReference type="AlphaFoldDB" id="A0A316W861"/>
<dbReference type="Gene3D" id="3.30.40.10">
    <property type="entry name" value="Zinc/RING finger domain, C3HC4 (zinc finger)"/>
    <property type="match status" value="1"/>
</dbReference>
<dbReference type="GeneID" id="37038653"/>
<feature type="compositionally biased region" description="Low complexity" evidence="12">
    <location>
        <begin position="326"/>
        <end position="353"/>
    </location>
</feature>
<dbReference type="InterPro" id="IPR024610">
    <property type="entry name" value="ING_N_histone-binding"/>
</dbReference>
<dbReference type="GO" id="GO:0008270">
    <property type="term" value="F:zinc ion binding"/>
    <property type="evidence" value="ECO:0007669"/>
    <property type="project" value="UniProtKB-KW"/>
</dbReference>
<feature type="region of interest" description="Disordered" evidence="12">
    <location>
        <begin position="535"/>
        <end position="562"/>
    </location>
</feature>
<dbReference type="InterPro" id="IPR059153">
    <property type="entry name" value="NSD_PHD-1st"/>
</dbReference>
<evidence type="ECO:0000256" key="3">
    <source>
        <dbReference type="ARBA" id="ARBA00022723"/>
    </source>
</evidence>
<dbReference type="Gene3D" id="6.10.140.1740">
    <property type="match status" value="1"/>
</dbReference>
<dbReference type="CDD" id="cd15505">
    <property type="entry name" value="PHD_ING"/>
    <property type="match status" value="1"/>
</dbReference>
<evidence type="ECO:0000256" key="1">
    <source>
        <dbReference type="ARBA" id="ARBA00004123"/>
    </source>
</evidence>
<dbReference type="GO" id="GO:0000785">
    <property type="term" value="C:chromatin"/>
    <property type="evidence" value="ECO:0007669"/>
    <property type="project" value="UniProtKB-ARBA"/>
</dbReference>
<feature type="compositionally biased region" description="Low complexity" evidence="12">
    <location>
        <begin position="213"/>
        <end position="226"/>
    </location>
</feature>
<proteinExistence type="inferred from homology"/>
<feature type="compositionally biased region" description="Low complexity" evidence="12">
    <location>
        <begin position="397"/>
        <end position="428"/>
    </location>
</feature>
<name>A0A316W861_9BASI</name>
<evidence type="ECO:0000256" key="5">
    <source>
        <dbReference type="ARBA" id="ARBA00022833"/>
    </source>
</evidence>
<feature type="site" description="Histone H3K4me3 binding" evidence="8">
    <location>
        <position position="511"/>
    </location>
</feature>
<dbReference type="InterPro" id="IPR019786">
    <property type="entry name" value="Zinc_finger_PHD-type_CS"/>
</dbReference>
<feature type="binding site" evidence="9">
    <location>
        <position position="513"/>
    </location>
    <ligand>
        <name>Zn(2+)</name>
        <dbReference type="ChEBI" id="CHEBI:29105"/>
        <label>1</label>
    </ligand>
</feature>
<dbReference type="SUPFAM" id="SSF57903">
    <property type="entry name" value="FYVE/PHD zinc finger"/>
    <property type="match status" value="1"/>
</dbReference>
<dbReference type="GO" id="GO:0006355">
    <property type="term" value="P:regulation of DNA-templated transcription"/>
    <property type="evidence" value="ECO:0007669"/>
    <property type="project" value="TreeGrafter"/>
</dbReference>
<dbReference type="GO" id="GO:0005634">
    <property type="term" value="C:nucleus"/>
    <property type="evidence" value="ECO:0007669"/>
    <property type="project" value="UniProtKB-SubCell"/>
</dbReference>
<gene>
    <name evidence="14" type="ORF">IE81DRAFT_363530</name>
</gene>
<keyword evidence="6 11" id="KW-0156">Chromatin regulator</keyword>
<dbReference type="PROSITE" id="PS01359">
    <property type="entry name" value="ZF_PHD_1"/>
    <property type="match status" value="1"/>
</dbReference>
<evidence type="ECO:0000259" key="13">
    <source>
        <dbReference type="PROSITE" id="PS50016"/>
    </source>
</evidence>
<dbReference type="CDD" id="cd16859">
    <property type="entry name" value="ING_ING4_5"/>
    <property type="match status" value="1"/>
</dbReference>
<dbReference type="SMART" id="SM00249">
    <property type="entry name" value="PHD"/>
    <property type="match status" value="1"/>
</dbReference>
<dbReference type="Pfam" id="PF23011">
    <property type="entry name" value="PHD-1st_NSD"/>
    <property type="match status" value="1"/>
</dbReference>
<comment type="domain">
    <text evidence="11">The PHD-type zinc finger mediates the binding to H3K4me3.</text>
</comment>
<evidence type="ECO:0000256" key="12">
    <source>
        <dbReference type="SAM" id="MobiDB-lite"/>
    </source>
</evidence>
<dbReference type="OrthoDB" id="2505961at2759"/>
<dbReference type="InParanoid" id="A0A316W861"/>
<evidence type="ECO:0000256" key="6">
    <source>
        <dbReference type="ARBA" id="ARBA00022853"/>
    </source>
</evidence>
<feature type="site" description="Histone H3K4me3 binding" evidence="8">
    <location>
        <position position="488"/>
    </location>
</feature>
<feature type="compositionally biased region" description="Low complexity" evidence="12">
    <location>
        <begin position="447"/>
        <end position="462"/>
    </location>
</feature>
<dbReference type="InterPro" id="IPR001965">
    <property type="entry name" value="Znf_PHD"/>
</dbReference>
<comment type="similarity">
    <text evidence="2 11">Belongs to the ING family.</text>
</comment>
<evidence type="ECO:0000256" key="7">
    <source>
        <dbReference type="ARBA" id="ARBA00023242"/>
    </source>
</evidence>
<dbReference type="InterPro" id="IPR028651">
    <property type="entry name" value="ING_fam"/>
</dbReference>
<comment type="subunit">
    <text evidence="11">Component of an histone acetyltransferase complex. Interacts with H3K4me3 and to a lesser extent with H3K4me2.</text>
</comment>
<feature type="compositionally biased region" description="Low complexity" evidence="12">
    <location>
        <begin position="254"/>
        <end position="263"/>
    </location>
</feature>
<dbReference type="PROSITE" id="PS50016">
    <property type="entry name" value="ZF_PHD_2"/>
    <property type="match status" value="1"/>
</dbReference>
<keyword evidence="15" id="KW-1185">Reference proteome</keyword>
<keyword evidence="5 9" id="KW-0862">Zinc</keyword>
<dbReference type="RefSeq" id="XP_025373266.1">
    <property type="nucleotide sequence ID" value="XM_025516783.1"/>
</dbReference>
<feature type="site" description="Histone H3K4me3 binding" evidence="8">
    <location>
        <position position="503"/>
    </location>
</feature>
<keyword evidence="7 11" id="KW-0539">Nucleus</keyword>
<dbReference type="EMBL" id="KZ819352">
    <property type="protein sequence ID" value="PWN46106.1"/>
    <property type="molecule type" value="Genomic_DNA"/>
</dbReference>
<feature type="binding site" evidence="9">
    <location>
        <position position="502"/>
    </location>
    <ligand>
        <name>Zn(2+)</name>
        <dbReference type="ChEBI" id="CHEBI:29105"/>
        <label>2</label>
    </ligand>
</feature>
<sequence length="562" mass="55583">MSQSSSSLVPIPVMSAGPFPSQAARAGLAGPSSSTSATASAPADAQDSTLFATLAAYADALDALPLDLTRSFSDLRELDAVLGSHLAGLTARLSHLSDAISQEDMSQGERLLALKECAEEARAYKMGGEDKIRVAVNTAETIISHTSHISTLLTALSSHPGLAPYLDSPPSHLAGHLSDGTPIVGGDRPVIQSGAGGIAKDGSKGKKGGPPRLARLGGSAGPSGPLAAVSSAAAAAGIMGASLAGTVAPPSASPTTGKGTNPTPKKRKANPNSVDEAPSAGHTKSAATSSSAAKKKANAAAAAAATAGAASAGAGGVLAASLHGSVGSGAASAQGGSTSRPRGGAAGANAPNGKTAADRQLTTSNERGERTSREGNGEGEIDGDDAKGQSTSRSRRPAPSGTAHAAASSAAASKHNTSSASPAPSTAGHGSGNNGAAMPGQIGTGQSSNASSVAPPARSARVTRAVRGGADENPSNATAVAEEDERRYCYCDNISYGDMIGCDGDDCEREWFHLACVGMTKPPHGSWLCDECRHKTEHSKKPGGGNGNSKYTKSGGKGHSRR</sequence>
<dbReference type="STRING" id="1522189.A0A316W861"/>
<dbReference type="InterPro" id="IPR013083">
    <property type="entry name" value="Znf_RING/FYVE/PHD"/>
</dbReference>
<evidence type="ECO:0000256" key="9">
    <source>
        <dbReference type="PIRSR" id="PIRSR628651-51"/>
    </source>
</evidence>
<feature type="binding site" evidence="9">
    <location>
        <position position="516"/>
    </location>
    <ligand>
        <name>Zn(2+)</name>
        <dbReference type="ChEBI" id="CHEBI:29105"/>
        <label>1</label>
    </ligand>
</feature>
<dbReference type="PANTHER" id="PTHR10333:SF42">
    <property type="entry name" value="INHIBITOR OF GROWTH PROTEIN 5"/>
    <property type="match status" value="1"/>
</dbReference>
<keyword evidence="4 10" id="KW-0863">Zinc-finger</keyword>
<feature type="binding site" evidence="9">
    <location>
        <position position="507"/>
    </location>
    <ligand>
        <name>Zn(2+)</name>
        <dbReference type="ChEBI" id="CHEBI:29105"/>
        <label>2</label>
    </ligand>
</feature>
<feature type="region of interest" description="Disordered" evidence="12">
    <location>
        <begin position="247"/>
        <end position="291"/>
    </location>
</feature>
<dbReference type="InterPro" id="IPR019787">
    <property type="entry name" value="Znf_PHD-finger"/>
</dbReference>
<evidence type="ECO:0000256" key="4">
    <source>
        <dbReference type="ARBA" id="ARBA00022771"/>
    </source>
</evidence>
<evidence type="ECO:0000256" key="2">
    <source>
        <dbReference type="ARBA" id="ARBA00010210"/>
    </source>
</evidence>
<feature type="region of interest" description="Disordered" evidence="12">
    <location>
        <begin position="173"/>
        <end position="226"/>
    </location>
</feature>
<evidence type="ECO:0000313" key="14">
    <source>
        <dbReference type="EMBL" id="PWN46106.1"/>
    </source>
</evidence>
<dbReference type="Pfam" id="PF12998">
    <property type="entry name" value="ING"/>
    <property type="match status" value="1"/>
</dbReference>
<comment type="subcellular location">
    <subcellularLocation>
        <location evidence="1 11">Nucleus</location>
    </subcellularLocation>
</comment>
<accession>A0A316W861</accession>
<evidence type="ECO:0000313" key="15">
    <source>
        <dbReference type="Proteomes" id="UP000245783"/>
    </source>
</evidence>
<feature type="binding site" evidence="9">
    <location>
        <position position="489"/>
    </location>
    <ligand>
        <name>Zn(2+)</name>
        <dbReference type="ChEBI" id="CHEBI:29105"/>
        <label>1</label>
    </ligand>
</feature>
<feature type="region of interest" description="Disordered" evidence="12">
    <location>
        <begin position="326"/>
        <end position="481"/>
    </location>
</feature>
<organism evidence="14 15">
    <name type="scientific">Ceraceosorus guamensis</name>
    <dbReference type="NCBI Taxonomy" id="1522189"/>
    <lineage>
        <taxon>Eukaryota</taxon>
        <taxon>Fungi</taxon>
        <taxon>Dikarya</taxon>
        <taxon>Basidiomycota</taxon>
        <taxon>Ustilaginomycotina</taxon>
        <taxon>Exobasidiomycetes</taxon>
        <taxon>Ceraceosorales</taxon>
        <taxon>Ceraceosoraceae</taxon>
        <taxon>Ceraceosorus</taxon>
    </lineage>
</organism>
<evidence type="ECO:0000256" key="8">
    <source>
        <dbReference type="PIRSR" id="PIRSR628651-50"/>
    </source>
</evidence>
<comment type="function">
    <text evidence="11">Component of an histone acetyltransferase complex.</text>
</comment>
<protein>
    <recommendedName>
        <fullName evidence="11">Chromatin modification-related protein</fullName>
    </recommendedName>
</protein>